<evidence type="ECO:0000313" key="2">
    <source>
        <dbReference type="EMBL" id="KAJ4921916.1"/>
    </source>
</evidence>
<protein>
    <submittedName>
        <fullName evidence="2">Uncharacterized protein</fullName>
    </submittedName>
</protein>
<proteinExistence type="predicted"/>
<feature type="compositionally biased region" description="Acidic residues" evidence="1">
    <location>
        <begin position="49"/>
        <end position="58"/>
    </location>
</feature>
<organism evidence="2 3">
    <name type="scientific">Pogonophryne albipinna</name>
    <dbReference type="NCBI Taxonomy" id="1090488"/>
    <lineage>
        <taxon>Eukaryota</taxon>
        <taxon>Metazoa</taxon>
        <taxon>Chordata</taxon>
        <taxon>Craniata</taxon>
        <taxon>Vertebrata</taxon>
        <taxon>Euteleostomi</taxon>
        <taxon>Actinopterygii</taxon>
        <taxon>Neopterygii</taxon>
        <taxon>Teleostei</taxon>
        <taxon>Neoteleostei</taxon>
        <taxon>Acanthomorphata</taxon>
        <taxon>Eupercaria</taxon>
        <taxon>Perciformes</taxon>
        <taxon>Notothenioidei</taxon>
        <taxon>Pogonophryne</taxon>
    </lineage>
</organism>
<evidence type="ECO:0000313" key="3">
    <source>
        <dbReference type="Proteomes" id="UP001219934"/>
    </source>
</evidence>
<accession>A0AAD6ABU3</accession>
<dbReference type="EMBL" id="JAPTMU010000097">
    <property type="protein sequence ID" value="KAJ4921916.1"/>
    <property type="molecule type" value="Genomic_DNA"/>
</dbReference>
<name>A0AAD6ABU3_9TELE</name>
<evidence type="ECO:0000256" key="1">
    <source>
        <dbReference type="SAM" id="MobiDB-lite"/>
    </source>
</evidence>
<keyword evidence="3" id="KW-1185">Reference proteome</keyword>
<sequence>MARFMCHDTATSDKYYAMDLTIEQARKGRLLFEQAQETTSTRTLHQYEEREEEEEREEDEHKKNTPPHSI</sequence>
<feature type="compositionally biased region" description="Polar residues" evidence="1">
    <location>
        <begin position="35"/>
        <end position="44"/>
    </location>
</feature>
<comment type="caution">
    <text evidence="2">The sequence shown here is derived from an EMBL/GenBank/DDBJ whole genome shotgun (WGS) entry which is preliminary data.</text>
</comment>
<dbReference type="Proteomes" id="UP001219934">
    <property type="component" value="Unassembled WGS sequence"/>
</dbReference>
<dbReference type="AlphaFoldDB" id="A0AAD6ABU3"/>
<feature type="region of interest" description="Disordered" evidence="1">
    <location>
        <begin position="34"/>
        <end position="70"/>
    </location>
</feature>
<reference evidence="2" key="1">
    <citation type="submission" date="2022-11" db="EMBL/GenBank/DDBJ databases">
        <title>Chromosome-level genome of Pogonophryne albipinna.</title>
        <authorList>
            <person name="Jo E."/>
        </authorList>
    </citation>
    <scope>NUCLEOTIDE SEQUENCE</scope>
    <source>
        <strain evidence="2">SGF0006</strain>
        <tissue evidence="2">Muscle</tissue>
    </source>
</reference>
<gene>
    <name evidence="2" type="ORF">JOQ06_022180</name>
</gene>